<sequence>MHRINPEKLLRSKWTAIAPKNRERHFIVTTLHRDEEKEHVVEVTLQAVMTHNDYTFAWRDLADDAVWQMGWK</sequence>
<gene>
    <name evidence="1" type="ORF">FQP86_09835</name>
</gene>
<protein>
    <submittedName>
        <fullName evidence="1">TIGR02450 family Trp-rich protein</fullName>
    </submittedName>
</protein>
<dbReference type="RefSeq" id="WP_144727547.1">
    <property type="nucleotide sequence ID" value="NZ_CAWOWR010000116.1"/>
</dbReference>
<dbReference type="AlphaFoldDB" id="A0A558HLV3"/>
<dbReference type="InterPro" id="IPR012663">
    <property type="entry name" value="CHP02450_Tryp"/>
</dbReference>
<dbReference type="NCBIfam" id="TIGR02450">
    <property type="entry name" value="TIGR02450 family Trp-rich protein"/>
    <property type="match status" value="1"/>
</dbReference>
<dbReference type="Pfam" id="PF09493">
    <property type="entry name" value="DUF2389"/>
    <property type="match status" value="1"/>
</dbReference>
<proteinExistence type="predicted"/>
<accession>A0A558HLV3</accession>
<reference evidence="1 2" key="1">
    <citation type="submission" date="2019-07" db="EMBL/GenBank/DDBJ databases">
        <title>Diversity of Bacteria from Kongsfjorden, Arctic.</title>
        <authorList>
            <person name="Yu Y."/>
        </authorList>
    </citation>
    <scope>NUCLEOTIDE SEQUENCE [LARGE SCALE GENOMIC DNA]</scope>
    <source>
        <strain evidence="1 2">SM1923</strain>
    </source>
</reference>
<dbReference type="OrthoDB" id="5592973at2"/>
<dbReference type="Proteomes" id="UP000319941">
    <property type="component" value="Unassembled WGS sequence"/>
</dbReference>
<keyword evidence="2" id="KW-1185">Reference proteome</keyword>
<name>A0A558HLV3_9GAMM</name>
<organism evidence="1 2">
    <name type="scientific">Cobetia crustatorum</name>
    <dbReference type="NCBI Taxonomy" id="553385"/>
    <lineage>
        <taxon>Bacteria</taxon>
        <taxon>Pseudomonadati</taxon>
        <taxon>Pseudomonadota</taxon>
        <taxon>Gammaproteobacteria</taxon>
        <taxon>Oceanospirillales</taxon>
        <taxon>Halomonadaceae</taxon>
        <taxon>Cobetia</taxon>
    </lineage>
</organism>
<dbReference type="EMBL" id="VNFH01000006">
    <property type="protein sequence ID" value="TVU70095.1"/>
    <property type="molecule type" value="Genomic_DNA"/>
</dbReference>
<evidence type="ECO:0000313" key="2">
    <source>
        <dbReference type="Proteomes" id="UP000319941"/>
    </source>
</evidence>
<evidence type="ECO:0000313" key="1">
    <source>
        <dbReference type="EMBL" id="TVU70095.1"/>
    </source>
</evidence>
<comment type="caution">
    <text evidence="1">The sequence shown here is derived from an EMBL/GenBank/DDBJ whole genome shotgun (WGS) entry which is preliminary data.</text>
</comment>